<feature type="compositionally biased region" description="Basic and acidic residues" evidence="1">
    <location>
        <begin position="1210"/>
        <end position="1219"/>
    </location>
</feature>
<keyword evidence="2" id="KW-0732">Signal</keyword>
<dbReference type="EMBL" id="LIZX01000058">
    <property type="protein sequence ID" value="KPJ68219.1"/>
    <property type="molecule type" value="Genomic_DNA"/>
</dbReference>
<name>A0A0S7Y1F1_UNCSA</name>
<feature type="region of interest" description="Disordered" evidence="1">
    <location>
        <begin position="1112"/>
        <end position="1135"/>
    </location>
</feature>
<proteinExistence type="predicted"/>
<feature type="chain" id="PRO_5006640361" description="Cell surface protein SprA" evidence="2">
    <location>
        <begin position="25"/>
        <end position="1235"/>
    </location>
</feature>
<evidence type="ECO:0000313" key="4">
    <source>
        <dbReference type="Proteomes" id="UP000051861"/>
    </source>
</evidence>
<gene>
    <name evidence="3" type="ORF">AMJ44_06875</name>
</gene>
<sequence>MKNFLKFLLCFSVFCFLFPNYVFAQQTYPQIDISGFKKWEYKKVEVDPTRNYFAGLTQLGGFYPTFTGGPWQERLQLRIAGQLSENLSVSYDLEQQPETPDRFDVKVKYYNNELTFGDFTANFSGNEFASTSKFLNGVMLTAKDSWYDVVTVPSAKLKSQTQKLTAQKGNNTKGPYNLGHGSIVEGSERIELNGNPLTRNIDYTIDYFEGKIIFNRILTQADEFKYSYEYTNILDLFFPALSKRDFFGFQSRFTIDPEEFGKPAPKEEPVIDSARELFPSTATLEPEIVEEEASGRYRLKNIPIIKFSEKLTFMGIELKKDQDYFIRYDQGLIKLLTRFLPTAEDPLVVEYNYYQTSSESEALLGIGSRGPYLLAHPHLVPESERIEVDGKLFVRDLDYQINYQTGEIVFGIIIGPTSQINAKYRYNVMSLPTLPPSKFPKELKIGTTYLRESAKAGEVANTATAIETFTGKDIISDHYHIYLLNRPVVATGEAFNVIVRIDGAIITREVDYAFPVTIYDPATGYYYTSPEATLAYINDRTDPSDGFDTGTIKIIKESLILSTSEISVTYAYNKSVVGKYSGVGDGTLGPYYLRNVRNIVPGTETVQVWEQGSSVIETYTRNSSFEADAGDKGYSINYDADNPSLYFNKELGTSKNFQIIYQYVPPSGFVSRDLSQSVLGFDGSFKIADVFKIETAYAKSEIDRYISRVPSTESFDGNGSKTYTLNSPQEIIEESEKVYVNEQLLNKDIDYFFGYSKPGRITFYYITPTTQDAIRVEYDYQAIDGGAAEITKKSDHAYKLGAETKLFGDVLTINGVTKKIGFDFTPMGGTSIGLGSRYKEYNVKFQPEFHSFFTNYSYKENHNPIGTESDFFLKSYDHTTSLGINPGGLAKIDIGFRNYETIDDILPGEIHKNDTRQNSYSLSVTPAEYQRGLLVLNLKGDLKKTFSQSDSEKDSGAYSETNIDYQHGNLGLKFTDRFSAGFDYQISEPKTKAQETPTLEVVKLSSQSRSFDTAYNFTADFTFGLVQKWTARVSLLNHEEKTLMKNYTPTREVLTTRNETYHTDLTPFSILTTSLDHNRQERSTLVVGGTNPKTERTSANARLTPYSWLSGGWSGSQSESIPETGPTKKTTGKSNSYNLNYTPISLSRFKLSCQATLSDNTQTAPTGTVETVRTDTNTFSQGYTINLTPHPLAPVSLGLTIENYKNKNDLTDPDSRIDTETENQTYNAGIILSPH</sequence>
<feature type="compositionally biased region" description="Low complexity" evidence="1">
    <location>
        <begin position="1112"/>
        <end position="1133"/>
    </location>
</feature>
<dbReference type="AlphaFoldDB" id="A0A0S7Y1F1"/>
<feature type="region of interest" description="Disordered" evidence="1">
    <location>
        <begin position="1210"/>
        <end position="1235"/>
    </location>
</feature>
<evidence type="ECO:0000313" key="3">
    <source>
        <dbReference type="EMBL" id="KPJ68219.1"/>
    </source>
</evidence>
<protein>
    <recommendedName>
        <fullName evidence="5">Cell surface protein SprA</fullName>
    </recommendedName>
</protein>
<feature type="signal peptide" evidence="2">
    <location>
        <begin position="1"/>
        <end position="24"/>
    </location>
</feature>
<organism evidence="3 4">
    <name type="scientific">candidate division WOR-1 bacterium DG_54_3</name>
    <dbReference type="NCBI Taxonomy" id="1703775"/>
    <lineage>
        <taxon>Bacteria</taxon>
        <taxon>Bacillati</taxon>
        <taxon>Saganbacteria</taxon>
    </lineage>
</organism>
<accession>A0A0S7Y1F1</accession>
<evidence type="ECO:0008006" key="5">
    <source>
        <dbReference type="Google" id="ProtNLM"/>
    </source>
</evidence>
<reference evidence="3 4" key="1">
    <citation type="journal article" date="2015" name="Microbiome">
        <title>Genomic resolution of linkages in carbon, nitrogen, and sulfur cycling among widespread estuary sediment bacteria.</title>
        <authorList>
            <person name="Baker B.J."/>
            <person name="Lazar C.S."/>
            <person name="Teske A.P."/>
            <person name="Dick G.J."/>
        </authorList>
    </citation>
    <scope>NUCLEOTIDE SEQUENCE [LARGE SCALE GENOMIC DNA]</scope>
    <source>
        <strain evidence="3">DG_54_3</strain>
    </source>
</reference>
<evidence type="ECO:0000256" key="1">
    <source>
        <dbReference type="SAM" id="MobiDB-lite"/>
    </source>
</evidence>
<dbReference type="Proteomes" id="UP000051861">
    <property type="component" value="Unassembled WGS sequence"/>
</dbReference>
<comment type="caution">
    <text evidence="3">The sequence shown here is derived from an EMBL/GenBank/DDBJ whole genome shotgun (WGS) entry which is preliminary data.</text>
</comment>
<evidence type="ECO:0000256" key="2">
    <source>
        <dbReference type="SAM" id="SignalP"/>
    </source>
</evidence>
<feature type="non-terminal residue" evidence="3">
    <location>
        <position position="1235"/>
    </location>
</feature>